<proteinExistence type="predicted"/>
<evidence type="ECO:0000313" key="4">
    <source>
        <dbReference type="Proteomes" id="UP000597507"/>
    </source>
</evidence>
<feature type="region of interest" description="Disordered" evidence="1">
    <location>
        <begin position="162"/>
        <end position="191"/>
    </location>
</feature>
<feature type="chain" id="PRO_5035170902" description="Periplasmic heavy metal sensor" evidence="2">
    <location>
        <begin position="25"/>
        <end position="191"/>
    </location>
</feature>
<protein>
    <recommendedName>
        <fullName evidence="5">Periplasmic heavy metal sensor</fullName>
    </recommendedName>
</protein>
<organism evidence="3 4">
    <name type="scientific">Caldovatus sediminis</name>
    <dbReference type="NCBI Taxonomy" id="2041189"/>
    <lineage>
        <taxon>Bacteria</taxon>
        <taxon>Pseudomonadati</taxon>
        <taxon>Pseudomonadota</taxon>
        <taxon>Alphaproteobacteria</taxon>
        <taxon>Acetobacterales</taxon>
        <taxon>Roseomonadaceae</taxon>
        <taxon>Caldovatus</taxon>
    </lineage>
</organism>
<dbReference type="Proteomes" id="UP000597507">
    <property type="component" value="Unassembled WGS sequence"/>
</dbReference>
<feature type="signal peptide" evidence="2">
    <location>
        <begin position="1"/>
        <end position="24"/>
    </location>
</feature>
<keyword evidence="4" id="KW-1185">Reference proteome</keyword>
<comment type="caution">
    <text evidence="3">The sequence shown here is derived from an EMBL/GenBank/DDBJ whole genome shotgun (WGS) entry which is preliminary data.</text>
</comment>
<feature type="region of interest" description="Disordered" evidence="1">
    <location>
        <begin position="34"/>
        <end position="59"/>
    </location>
</feature>
<keyword evidence="2" id="KW-0732">Signal</keyword>
<sequence>MRKVQLLATVFGAALLVAAPGALAQQAGSDLGRPGGAGYGFTPPPGTPLTPHTEGGAGLIPPVGQQYDAARRAEAISRDVDALLRQADSAMARGNFALANELLERAETELLNREAIAGGMTPQGSELQRQIAEARQALRNRDRAAAQQHMRLAMDMTARDAGAATGAGVAGTAPAHGGSGPGGAGQGGSPR</sequence>
<dbReference type="EMBL" id="BMKS01000001">
    <property type="protein sequence ID" value="GGG18697.1"/>
    <property type="molecule type" value="Genomic_DNA"/>
</dbReference>
<reference evidence="3 4" key="1">
    <citation type="journal article" date="2014" name="Int. J. Syst. Evol. Microbiol.">
        <title>Complete genome sequence of Corynebacterium casei LMG S-19264T (=DSM 44701T), isolated from a smear-ripened cheese.</title>
        <authorList>
            <consortium name="US DOE Joint Genome Institute (JGI-PGF)"/>
            <person name="Walter F."/>
            <person name="Albersmeier A."/>
            <person name="Kalinowski J."/>
            <person name="Ruckert C."/>
        </authorList>
    </citation>
    <scope>NUCLEOTIDE SEQUENCE [LARGE SCALE GENOMIC DNA]</scope>
    <source>
        <strain evidence="3 4">CGMCC 1.16330</strain>
    </source>
</reference>
<accession>A0A8J2Z8I3</accession>
<feature type="compositionally biased region" description="Low complexity" evidence="1">
    <location>
        <begin position="162"/>
        <end position="176"/>
    </location>
</feature>
<dbReference type="RefSeq" id="WP_188897824.1">
    <property type="nucleotide sequence ID" value="NZ_BMKS01000001.1"/>
</dbReference>
<name>A0A8J2Z8I3_9PROT</name>
<evidence type="ECO:0000256" key="2">
    <source>
        <dbReference type="SAM" id="SignalP"/>
    </source>
</evidence>
<evidence type="ECO:0008006" key="5">
    <source>
        <dbReference type="Google" id="ProtNLM"/>
    </source>
</evidence>
<feature type="compositionally biased region" description="Gly residues" evidence="1">
    <location>
        <begin position="177"/>
        <end position="191"/>
    </location>
</feature>
<evidence type="ECO:0000256" key="1">
    <source>
        <dbReference type="SAM" id="MobiDB-lite"/>
    </source>
</evidence>
<gene>
    <name evidence="3" type="ORF">GCM10010964_03700</name>
</gene>
<evidence type="ECO:0000313" key="3">
    <source>
        <dbReference type="EMBL" id="GGG18697.1"/>
    </source>
</evidence>
<dbReference type="AlphaFoldDB" id="A0A8J2Z8I3"/>